<protein>
    <recommendedName>
        <fullName evidence="3">Response regulatory domain-containing protein</fullName>
    </recommendedName>
</protein>
<dbReference type="RefSeq" id="WP_340364768.1">
    <property type="nucleotide sequence ID" value="NZ_JBBKZV010000009.1"/>
</dbReference>
<reference evidence="1 2" key="1">
    <citation type="submission" date="2024-03" db="EMBL/GenBank/DDBJ databases">
        <title>Novel species of the genus Variovorax.</title>
        <authorList>
            <person name="Liu Q."/>
            <person name="Xin Y.-H."/>
        </authorList>
    </citation>
    <scope>NUCLEOTIDE SEQUENCE [LARGE SCALE GENOMIC DNA]</scope>
    <source>
        <strain evidence="1 2">KACC 18501</strain>
    </source>
</reference>
<comment type="caution">
    <text evidence="1">The sequence shown here is derived from an EMBL/GenBank/DDBJ whole genome shotgun (WGS) entry which is preliminary data.</text>
</comment>
<keyword evidence="2" id="KW-1185">Reference proteome</keyword>
<proteinExistence type="predicted"/>
<name>A0ABU8W1G4_9BURK</name>
<accession>A0ABU8W1G4</accession>
<evidence type="ECO:0008006" key="3">
    <source>
        <dbReference type="Google" id="ProtNLM"/>
    </source>
</evidence>
<sequence>MRDIEDVALPMRDLLQELGHDMLLAGDGPSALKLLATSGPVDVALLVKPVQLSELLRAIGVEESGQ</sequence>
<gene>
    <name evidence="1" type="ORF">WKW80_17140</name>
</gene>
<dbReference type="Proteomes" id="UP001363010">
    <property type="component" value="Unassembled WGS sequence"/>
</dbReference>
<organism evidence="1 2">
    <name type="scientific">Variovorax humicola</name>
    <dbReference type="NCBI Taxonomy" id="1769758"/>
    <lineage>
        <taxon>Bacteria</taxon>
        <taxon>Pseudomonadati</taxon>
        <taxon>Pseudomonadota</taxon>
        <taxon>Betaproteobacteria</taxon>
        <taxon>Burkholderiales</taxon>
        <taxon>Comamonadaceae</taxon>
        <taxon>Variovorax</taxon>
    </lineage>
</organism>
<dbReference type="EMBL" id="JBBKZV010000009">
    <property type="protein sequence ID" value="MEJ8823740.1"/>
    <property type="molecule type" value="Genomic_DNA"/>
</dbReference>
<evidence type="ECO:0000313" key="2">
    <source>
        <dbReference type="Proteomes" id="UP001363010"/>
    </source>
</evidence>
<evidence type="ECO:0000313" key="1">
    <source>
        <dbReference type="EMBL" id="MEJ8823740.1"/>
    </source>
</evidence>